<sequence>IGRAPLGTEVIGRAPLGTEVIGRAPLGTEVIGRAPLGTQVIGRAPLGTQVIPPSGEETHPDISFHSAVSDSLSSTNRERISPEFIIDDTPLIDLNRTVRLDDVLLPGDPLPQVPLPQVPLPQTPLSQKIVTPSRIPVIIPGSIGSAGPIVRLFRRMEKQLGSKLPTPVTPVTPQPYYFPPSYFP</sequence>
<evidence type="ECO:0000313" key="1">
    <source>
        <dbReference type="EMBL" id="GFY41554.1"/>
    </source>
</evidence>
<protein>
    <submittedName>
        <fullName evidence="1">Uncharacterized protein</fullName>
    </submittedName>
</protein>
<accession>A0A8X7BTK7</accession>
<feature type="non-terminal residue" evidence="1">
    <location>
        <position position="1"/>
    </location>
</feature>
<keyword evidence="2" id="KW-1185">Reference proteome</keyword>
<name>A0A8X7BTK7_9ARAC</name>
<dbReference type="OrthoDB" id="8964703at2759"/>
<dbReference type="EMBL" id="BMAV01002577">
    <property type="protein sequence ID" value="GFY41554.1"/>
    <property type="molecule type" value="Genomic_DNA"/>
</dbReference>
<proteinExistence type="predicted"/>
<organism evidence="1 2">
    <name type="scientific">Trichonephila inaurata madagascariensis</name>
    <dbReference type="NCBI Taxonomy" id="2747483"/>
    <lineage>
        <taxon>Eukaryota</taxon>
        <taxon>Metazoa</taxon>
        <taxon>Ecdysozoa</taxon>
        <taxon>Arthropoda</taxon>
        <taxon>Chelicerata</taxon>
        <taxon>Arachnida</taxon>
        <taxon>Araneae</taxon>
        <taxon>Araneomorphae</taxon>
        <taxon>Entelegynae</taxon>
        <taxon>Araneoidea</taxon>
        <taxon>Nephilidae</taxon>
        <taxon>Trichonephila</taxon>
        <taxon>Trichonephila inaurata</taxon>
    </lineage>
</organism>
<dbReference type="AlphaFoldDB" id="A0A8X7BTK7"/>
<dbReference type="Proteomes" id="UP000886998">
    <property type="component" value="Unassembled WGS sequence"/>
</dbReference>
<comment type="caution">
    <text evidence="1">The sequence shown here is derived from an EMBL/GenBank/DDBJ whole genome shotgun (WGS) entry which is preliminary data.</text>
</comment>
<reference evidence="1" key="1">
    <citation type="submission" date="2020-08" db="EMBL/GenBank/DDBJ databases">
        <title>Multicomponent nature underlies the extraordinary mechanical properties of spider dragline silk.</title>
        <authorList>
            <person name="Kono N."/>
            <person name="Nakamura H."/>
            <person name="Mori M."/>
            <person name="Yoshida Y."/>
            <person name="Ohtoshi R."/>
            <person name="Malay A.D."/>
            <person name="Moran D.A.P."/>
            <person name="Tomita M."/>
            <person name="Numata K."/>
            <person name="Arakawa K."/>
        </authorList>
    </citation>
    <scope>NUCLEOTIDE SEQUENCE</scope>
</reference>
<evidence type="ECO:0000313" key="2">
    <source>
        <dbReference type="Proteomes" id="UP000886998"/>
    </source>
</evidence>
<gene>
    <name evidence="1" type="primary">AVEN_122432_1</name>
    <name evidence="1" type="ORF">TNIN_378831</name>
</gene>